<keyword evidence="7" id="KW-0406">Ion transport</keyword>
<organism evidence="11 12">
    <name type="scientific">Acinetobacter apis</name>
    <dbReference type="NCBI Taxonomy" id="1229165"/>
    <lineage>
        <taxon>Bacteria</taxon>
        <taxon>Pseudomonadati</taxon>
        <taxon>Pseudomonadota</taxon>
        <taxon>Gammaproteobacteria</taxon>
        <taxon>Moraxellales</taxon>
        <taxon>Moraxellaceae</taxon>
        <taxon>Acinetobacter</taxon>
    </lineage>
</organism>
<dbReference type="OrthoDB" id="9799209at2"/>
<dbReference type="EMBL" id="FZLN01000006">
    <property type="protein sequence ID" value="SNQ30163.1"/>
    <property type="molecule type" value="Genomic_DNA"/>
</dbReference>
<dbReference type="Proteomes" id="UP000243463">
    <property type="component" value="Unassembled WGS sequence"/>
</dbReference>
<keyword evidence="4 7" id="KW-0812">Transmembrane</keyword>
<keyword evidence="7" id="KW-0813">Transport</keyword>
<feature type="domain" description="Mechanosensitive ion channel MscS" evidence="8">
    <location>
        <begin position="111"/>
        <end position="182"/>
    </location>
</feature>
<name>A0A217EI54_9GAMM</name>
<comment type="caution">
    <text evidence="7">Lacks conserved residue(s) required for the propagation of feature annotation.</text>
</comment>
<accession>A0A217EI54</accession>
<evidence type="ECO:0000259" key="10">
    <source>
        <dbReference type="Pfam" id="PF21088"/>
    </source>
</evidence>
<dbReference type="RefSeq" id="WP_088824335.1">
    <property type="nucleotide sequence ID" value="NZ_FZLN01000006.1"/>
</dbReference>
<keyword evidence="7" id="KW-0407">Ion channel</keyword>
<feature type="transmembrane region" description="Helical" evidence="7">
    <location>
        <begin position="90"/>
        <end position="107"/>
    </location>
</feature>
<evidence type="ECO:0000256" key="3">
    <source>
        <dbReference type="ARBA" id="ARBA00022475"/>
    </source>
</evidence>
<keyword evidence="12" id="KW-1185">Reference proteome</keyword>
<dbReference type="InterPro" id="IPR045275">
    <property type="entry name" value="MscS_archaea/bacteria_type"/>
</dbReference>
<dbReference type="Gene3D" id="2.30.30.60">
    <property type="match status" value="1"/>
</dbReference>
<dbReference type="PANTHER" id="PTHR30221">
    <property type="entry name" value="SMALL-CONDUCTANCE MECHANOSENSITIVE CHANNEL"/>
    <property type="match status" value="1"/>
</dbReference>
<gene>
    <name evidence="11" type="ORF">SAMN05444584_2150</name>
</gene>
<feature type="transmembrane region" description="Helical" evidence="7">
    <location>
        <begin position="29"/>
        <end position="46"/>
    </location>
</feature>
<keyword evidence="3" id="KW-1003">Cell membrane</keyword>
<dbReference type="Pfam" id="PF21088">
    <property type="entry name" value="MS_channel_1st"/>
    <property type="match status" value="1"/>
</dbReference>
<evidence type="ECO:0000256" key="7">
    <source>
        <dbReference type="RuleBase" id="RU369025"/>
    </source>
</evidence>
<dbReference type="InterPro" id="IPR049278">
    <property type="entry name" value="MS_channel_C"/>
</dbReference>
<dbReference type="SUPFAM" id="SSF50182">
    <property type="entry name" value="Sm-like ribonucleoproteins"/>
    <property type="match status" value="1"/>
</dbReference>
<evidence type="ECO:0000256" key="5">
    <source>
        <dbReference type="ARBA" id="ARBA00022989"/>
    </source>
</evidence>
<evidence type="ECO:0000313" key="12">
    <source>
        <dbReference type="Proteomes" id="UP000243463"/>
    </source>
</evidence>
<protein>
    <recommendedName>
        <fullName evidence="7">Small-conductance mechanosensitive channel</fullName>
    </recommendedName>
</protein>
<dbReference type="AlphaFoldDB" id="A0A217EI54"/>
<dbReference type="SUPFAM" id="SSF82861">
    <property type="entry name" value="Mechanosensitive channel protein MscS (YggB), transmembrane region"/>
    <property type="match status" value="1"/>
</dbReference>
<comment type="similarity">
    <text evidence="2 7">Belongs to the MscS (TC 1.A.23) family.</text>
</comment>
<proteinExistence type="inferred from homology"/>
<feature type="domain" description="Mechanosensitive ion channel transmembrane helices 2/3" evidence="10">
    <location>
        <begin position="70"/>
        <end position="109"/>
    </location>
</feature>
<keyword evidence="7" id="KW-0997">Cell inner membrane</keyword>
<evidence type="ECO:0000259" key="9">
    <source>
        <dbReference type="Pfam" id="PF21082"/>
    </source>
</evidence>
<evidence type="ECO:0000256" key="6">
    <source>
        <dbReference type="ARBA" id="ARBA00023136"/>
    </source>
</evidence>
<dbReference type="GO" id="GO:0008381">
    <property type="term" value="F:mechanosensitive monoatomic ion channel activity"/>
    <property type="evidence" value="ECO:0007669"/>
    <property type="project" value="InterPro"/>
</dbReference>
<dbReference type="InterPro" id="IPR011014">
    <property type="entry name" value="MscS_channel_TM-2"/>
</dbReference>
<evidence type="ECO:0000313" key="11">
    <source>
        <dbReference type="EMBL" id="SNQ30163.1"/>
    </source>
</evidence>
<dbReference type="Gene3D" id="1.10.287.1260">
    <property type="match status" value="1"/>
</dbReference>
<evidence type="ECO:0000256" key="1">
    <source>
        <dbReference type="ARBA" id="ARBA00004651"/>
    </source>
</evidence>
<dbReference type="Pfam" id="PF21082">
    <property type="entry name" value="MS_channel_3rd"/>
    <property type="match status" value="1"/>
</dbReference>
<comment type="function">
    <text evidence="7">Mechanosensitive channel that participates in the regulation of osmotic pressure changes within the cell, opening in response to stretch forces in the membrane lipid bilayer, without the need for other proteins. Contributes to normal resistance to hypoosmotic shock. Forms an ion channel of 1.0 nanosiemens conductance with a slight preference for anions.</text>
</comment>
<sequence length="295" mass="33405">MDKTQIPQDLVSSLKAIFTTINFNRISEIFIAALLCFIGFLIARLVSNTFIRTVGLRFNAHQRMVWRRGIFYTIFLFFIIAALKEAGFKVSVFLGAAGILSVALGFASQTSATNLISGLFLIGEGSFEVGDVIQMSLLRGQIIEGEVISIDLLSVKLLTIDNTYIRVPNEQLIRTPVYNLSKYPIRRIPVTLPVTFHEDLSKVRRVLTKTAYDHPLVLDDPKPHLAVTEFAESSIELTFTVWCHQANYGQVKDEILERIRNSFIQHQIEIPVPKIGFVNDTQSMNRLPVQQDDYR</sequence>
<feature type="transmembrane region" description="Helical" evidence="7">
    <location>
        <begin position="66"/>
        <end position="83"/>
    </location>
</feature>
<evidence type="ECO:0000259" key="8">
    <source>
        <dbReference type="Pfam" id="PF00924"/>
    </source>
</evidence>
<dbReference type="InterPro" id="IPR023408">
    <property type="entry name" value="MscS_beta-dom_sf"/>
</dbReference>
<dbReference type="InterPro" id="IPR011066">
    <property type="entry name" value="MscS_channel_C_sf"/>
</dbReference>
<dbReference type="InterPro" id="IPR006685">
    <property type="entry name" value="MscS_channel_2nd"/>
</dbReference>
<feature type="domain" description="Mechanosensitive ion channel MscS C-terminal" evidence="9">
    <location>
        <begin position="190"/>
        <end position="270"/>
    </location>
</feature>
<comment type="subcellular location">
    <subcellularLocation>
        <location evidence="7">Cell inner membrane</location>
        <topology evidence="7">Multi-pass membrane protein</topology>
    </subcellularLocation>
    <subcellularLocation>
        <location evidence="1">Cell membrane</location>
        <topology evidence="1">Multi-pass membrane protein</topology>
    </subcellularLocation>
</comment>
<keyword evidence="5 7" id="KW-1133">Transmembrane helix</keyword>
<evidence type="ECO:0000256" key="2">
    <source>
        <dbReference type="ARBA" id="ARBA00008017"/>
    </source>
</evidence>
<dbReference type="Gene3D" id="3.30.70.100">
    <property type="match status" value="1"/>
</dbReference>
<reference evidence="12" key="1">
    <citation type="submission" date="2017-06" db="EMBL/GenBank/DDBJ databases">
        <authorList>
            <person name="Varghese N."/>
            <person name="Submissions S."/>
        </authorList>
    </citation>
    <scope>NUCLEOTIDE SEQUENCE [LARGE SCALE GENOMIC DNA]</scope>
    <source>
        <strain evidence="12">ANC 5114</strain>
    </source>
</reference>
<dbReference type="InterPro" id="IPR010920">
    <property type="entry name" value="LSM_dom_sf"/>
</dbReference>
<dbReference type="GO" id="GO:0005886">
    <property type="term" value="C:plasma membrane"/>
    <property type="evidence" value="ECO:0007669"/>
    <property type="project" value="UniProtKB-SubCell"/>
</dbReference>
<dbReference type="PANTHER" id="PTHR30221:SF20">
    <property type="entry name" value="SMALL-CONDUCTANCE MECHANOSENSITIVE CHANNEL"/>
    <property type="match status" value="1"/>
</dbReference>
<keyword evidence="6 7" id="KW-0472">Membrane</keyword>
<dbReference type="Pfam" id="PF00924">
    <property type="entry name" value="MS_channel_2nd"/>
    <property type="match status" value="1"/>
</dbReference>
<dbReference type="SUPFAM" id="SSF82689">
    <property type="entry name" value="Mechanosensitive channel protein MscS (YggB), C-terminal domain"/>
    <property type="match status" value="1"/>
</dbReference>
<comment type="subunit">
    <text evidence="7">Homoheptamer.</text>
</comment>
<dbReference type="InterPro" id="IPR049142">
    <property type="entry name" value="MS_channel_1st"/>
</dbReference>
<evidence type="ECO:0000256" key="4">
    <source>
        <dbReference type="ARBA" id="ARBA00022692"/>
    </source>
</evidence>